<proteinExistence type="predicted"/>
<gene>
    <name evidence="1" type="ORF">AB1Y20_022102</name>
</gene>
<organism evidence="1 2">
    <name type="scientific">Prymnesium parvum</name>
    <name type="common">Toxic golden alga</name>
    <dbReference type="NCBI Taxonomy" id="97485"/>
    <lineage>
        <taxon>Eukaryota</taxon>
        <taxon>Haptista</taxon>
        <taxon>Haptophyta</taxon>
        <taxon>Prymnesiophyceae</taxon>
        <taxon>Prymnesiales</taxon>
        <taxon>Prymnesiaceae</taxon>
        <taxon>Prymnesium</taxon>
    </lineage>
</organism>
<dbReference type="Proteomes" id="UP001515480">
    <property type="component" value="Unassembled WGS sequence"/>
</dbReference>
<evidence type="ECO:0000313" key="2">
    <source>
        <dbReference type="Proteomes" id="UP001515480"/>
    </source>
</evidence>
<comment type="caution">
    <text evidence="1">The sequence shown here is derived from an EMBL/GenBank/DDBJ whole genome shotgun (WGS) entry which is preliminary data.</text>
</comment>
<reference evidence="1 2" key="1">
    <citation type="journal article" date="2024" name="Science">
        <title>Giant polyketide synthase enzymes in the biosynthesis of giant marine polyether toxins.</title>
        <authorList>
            <person name="Fallon T.R."/>
            <person name="Shende V.V."/>
            <person name="Wierzbicki I.H."/>
            <person name="Pendleton A.L."/>
            <person name="Watervoot N.F."/>
            <person name="Auber R.P."/>
            <person name="Gonzalez D.J."/>
            <person name="Wisecaver J.H."/>
            <person name="Moore B.S."/>
        </authorList>
    </citation>
    <scope>NUCLEOTIDE SEQUENCE [LARGE SCALE GENOMIC DNA]</scope>
    <source>
        <strain evidence="1 2">12B1</strain>
    </source>
</reference>
<protein>
    <submittedName>
        <fullName evidence="1">Uncharacterized protein</fullName>
    </submittedName>
</protein>
<dbReference type="EMBL" id="JBGBPQ010000008">
    <property type="protein sequence ID" value="KAL1520525.1"/>
    <property type="molecule type" value="Genomic_DNA"/>
</dbReference>
<sequence>MLILYEVESQVYFVGKWTEYVRLPSPSHAHLVLESFNPDMSPNSAMCERVFSLLEAMFGQFGQDRNASLSDMLQGSLMLRYNKRLLGCMSSRA</sequence>
<keyword evidence="2" id="KW-1185">Reference proteome</keyword>
<dbReference type="AlphaFoldDB" id="A0AB34JI05"/>
<accession>A0AB34JI05</accession>
<evidence type="ECO:0000313" key="1">
    <source>
        <dbReference type="EMBL" id="KAL1520525.1"/>
    </source>
</evidence>
<name>A0AB34JI05_PRYPA</name>